<accession>A0AAD7ZUT1</accession>
<dbReference type="AlphaFoldDB" id="A0AAD7ZUT1"/>
<keyword evidence="1" id="KW-0812">Transmembrane</keyword>
<dbReference type="Pfam" id="PF15998">
    <property type="entry name" value="DUF4773"/>
    <property type="match status" value="1"/>
</dbReference>
<comment type="caution">
    <text evidence="3">The sequence shown here is derived from an EMBL/GenBank/DDBJ whole genome shotgun (WGS) entry which is preliminary data.</text>
</comment>
<name>A0AAD7ZUT1_DIPPU</name>
<dbReference type="PANTHER" id="PTHR36299:SF2">
    <property type="entry name" value="DUF4773 DOMAIN-CONTAINING PROTEIN"/>
    <property type="match status" value="1"/>
</dbReference>
<feature type="domain" description="DUF4773" evidence="2">
    <location>
        <begin position="49"/>
        <end position="164"/>
    </location>
</feature>
<reference evidence="3" key="2">
    <citation type="submission" date="2023-05" db="EMBL/GenBank/DDBJ databases">
        <authorList>
            <person name="Fouks B."/>
        </authorList>
    </citation>
    <scope>NUCLEOTIDE SEQUENCE</scope>
    <source>
        <strain evidence="3">Stay&amp;Tobe</strain>
        <tissue evidence="3">Testes</tissue>
    </source>
</reference>
<dbReference type="InterPro" id="IPR031941">
    <property type="entry name" value="DUF4773"/>
</dbReference>
<reference evidence="3" key="1">
    <citation type="journal article" date="2023" name="IScience">
        <title>Live-bearing cockroach genome reveals convergent evolutionary mechanisms linked to viviparity in insects and beyond.</title>
        <authorList>
            <person name="Fouks B."/>
            <person name="Harrison M.C."/>
            <person name="Mikhailova A.A."/>
            <person name="Marchal E."/>
            <person name="English S."/>
            <person name="Carruthers M."/>
            <person name="Jennings E.C."/>
            <person name="Chiamaka E.L."/>
            <person name="Frigard R.A."/>
            <person name="Pippel M."/>
            <person name="Attardo G.M."/>
            <person name="Benoit J.B."/>
            <person name="Bornberg-Bauer E."/>
            <person name="Tobe S.S."/>
        </authorList>
    </citation>
    <scope>NUCLEOTIDE SEQUENCE</scope>
    <source>
        <strain evidence="3">Stay&amp;Tobe</strain>
    </source>
</reference>
<gene>
    <name evidence="3" type="ORF">L9F63_019263</name>
</gene>
<organism evidence="3 4">
    <name type="scientific">Diploptera punctata</name>
    <name type="common">Pacific beetle cockroach</name>
    <dbReference type="NCBI Taxonomy" id="6984"/>
    <lineage>
        <taxon>Eukaryota</taxon>
        <taxon>Metazoa</taxon>
        <taxon>Ecdysozoa</taxon>
        <taxon>Arthropoda</taxon>
        <taxon>Hexapoda</taxon>
        <taxon>Insecta</taxon>
        <taxon>Pterygota</taxon>
        <taxon>Neoptera</taxon>
        <taxon>Polyneoptera</taxon>
        <taxon>Dictyoptera</taxon>
        <taxon>Blattodea</taxon>
        <taxon>Blaberoidea</taxon>
        <taxon>Blaberidae</taxon>
        <taxon>Diplopterinae</taxon>
        <taxon>Diploptera</taxon>
    </lineage>
</organism>
<protein>
    <recommendedName>
        <fullName evidence="2">DUF4773 domain-containing protein</fullName>
    </recommendedName>
</protein>
<evidence type="ECO:0000259" key="2">
    <source>
        <dbReference type="Pfam" id="PF15998"/>
    </source>
</evidence>
<evidence type="ECO:0000313" key="3">
    <source>
        <dbReference type="EMBL" id="KAJ9587214.1"/>
    </source>
</evidence>
<dbReference type="PANTHER" id="PTHR36299">
    <property type="entry name" value="AGAP008005-PA"/>
    <property type="match status" value="1"/>
</dbReference>
<proteinExistence type="predicted"/>
<sequence length="282" mass="31166">MKKELEDVGDKINEGLNTTGKVVVNEYHEVEEFFNNASHVINKVFQDACACSRYSCGCCAHLQEPHIQLNATLCTNITYLVHDYGISFTITVNNYAIFNETISARNPPPVCLGLPYVKQLADLCVRLYDINATANYLHVCVRVEARMKKILVAKYELGCFNIGPVAAVTFEAGGGNDFKLGNNGILPDIVHILAASPDAEVTTERVDEAIVAKIKENETEDKSSGILIPVLASLGAIILICAVAFFVYISIKKKRDEQKRLLFFSRQYGSTALLQSDMDPYC</sequence>
<dbReference type="Proteomes" id="UP001233999">
    <property type="component" value="Unassembled WGS sequence"/>
</dbReference>
<feature type="transmembrane region" description="Helical" evidence="1">
    <location>
        <begin position="226"/>
        <end position="251"/>
    </location>
</feature>
<keyword evidence="1" id="KW-1133">Transmembrane helix</keyword>
<dbReference type="EMBL" id="JASPKZ010006467">
    <property type="protein sequence ID" value="KAJ9587214.1"/>
    <property type="molecule type" value="Genomic_DNA"/>
</dbReference>
<keyword evidence="4" id="KW-1185">Reference proteome</keyword>
<evidence type="ECO:0000313" key="4">
    <source>
        <dbReference type="Proteomes" id="UP001233999"/>
    </source>
</evidence>
<evidence type="ECO:0000256" key="1">
    <source>
        <dbReference type="SAM" id="Phobius"/>
    </source>
</evidence>
<keyword evidence="1" id="KW-0472">Membrane</keyword>